<keyword evidence="4" id="KW-1185">Reference proteome</keyword>
<evidence type="ECO:0000256" key="1">
    <source>
        <dbReference type="SAM" id="SignalP"/>
    </source>
</evidence>
<feature type="domain" description="Secretion system C-terminal sorting" evidence="2">
    <location>
        <begin position="600"/>
        <end position="670"/>
    </location>
</feature>
<comment type="caution">
    <text evidence="3">The sequence shown here is derived from an EMBL/GenBank/DDBJ whole genome shotgun (WGS) entry which is preliminary data.</text>
</comment>
<dbReference type="Gene3D" id="2.60.40.10">
    <property type="entry name" value="Immunoglobulins"/>
    <property type="match status" value="2"/>
</dbReference>
<dbReference type="InterPro" id="IPR029058">
    <property type="entry name" value="AB_hydrolase_fold"/>
</dbReference>
<proteinExistence type="predicted"/>
<accession>A0ABT6RI84</accession>
<name>A0ABT6RI84_9BACT</name>
<feature type="chain" id="PRO_5045918404" evidence="1">
    <location>
        <begin position="20"/>
        <end position="677"/>
    </location>
</feature>
<dbReference type="RefSeq" id="WP_282336404.1">
    <property type="nucleotide sequence ID" value="NZ_JASBRG010000007.1"/>
</dbReference>
<evidence type="ECO:0000259" key="2">
    <source>
        <dbReference type="Pfam" id="PF18962"/>
    </source>
</evidence>
<dbReference type="Pfam" id="PF22352">
    <property type="entry name" value="K319L-like_PKD"/>
    <property type="match status" value="1"/>
</dbReference>
<keyword evidence="1" id="KW-0732">Signal</keyword>
<gene>
    <name evidence="3" type="ORF">QJ048_21030</name>
</gene>
<dbReference type="Proteomes" id="UP001226434">
    <property type="component" value="Unassembled WGS sequence"/>
</dbReference>
<feature type="signal peptide" evidence="1">
    <location>
        <begin position="1"/>
        <end position="19"/>
    </location>
</feature>
<evidence type="ECO:0000313" key="3">
    <source>
        <dbReference type="EMBL" id="MDI3322287.1"/>
    </source>
</evidence>
<dbReference type="NCBIfam" id="TIGR04183">
    <property type="entry name" value="Por_Secre_tail"/>
    <property type="match status" value="1"/>
</dbReference>
<dbReference type="InterPro" id="IPR013783">
    <property type="entry name" value="Ig-like_fold"/>
</dbReference>
<dbReference type="SUPFAM" id="SSF53474">
    <property type="entry name" value="alpha/beta-Hydrolases"/>
    <property type="match status" value="1"/>
</dbReference>
<dbReference type="Gene3D" id="3.40.50.1820">
    <property type="entry name" value="alpha/beta hydrolase"/>
    <property type="match status" value="1"/>
</dbReference>
<sequence>MKSALFTLVLIVTFSVAHSQLVSHYIPKTADPKDVTPGIGFYSYTPPDYNTNPSTKFPLIIALGGNGEKGNGTTQLGNVLISGIGYQINTNHATMQFSYPNGVHGSFVVLLPQLDLGYLDWVPNYVGKMVAWAKGNLNIDPNRIFVTGYSLGGGGAIIYASQNVDSARNLAGIIPISGSGIPPYMEPLDTCNIGAGRTAVWAIHTSDDDQIPTSVTRNIVNGINTCSPLPLDPVVGYYPIGNHQIYDQKIYPDTANKYLYPNVYQWMLGVNRQNTYQNNLPPVANVGSTDTTVVVNSGMRFFPKTITGVLSTDPNDLVTSYKWQIISDNRDNVWPLNGYQKVDTFTTQRMDLDYRNWTWPWQDLEFHALGTYVFRLTVTDMFGATSFVDKNIHITDNGVNVAPYISLPANINIPANAPGNTVINVAATVFDWEGLDHYSFTQISGPATATIAQNNWYQSDLTGFTAPGSYVFEVTAFDAGGLSSKASITITKIQPLPVTYLYFNGTNSDGKNILKWATSKELNNDHFDVLKSDDGIDFSPVVTIPASTAATETRQYSFTDINPFPGNNYYRLAQYDIDGTKKLSDIINIRNAGNTAIATYPNPIKDQLYFTVKSSDIKGIVKARVLDASGKVVKQMSFDKTGSISNQSIQLPGLQPGIYVLELSQDNGWQSVHRFVK</sequence>
<evidence type="ECO:0000313" key="4">
    <source>
        <dbReference type="Proteomes" id="UP001226434"/>
    </source>
</evidence>
<organism evidence="3 4">
    <name type="scientific">Pinibacter soli</name>
    <dbReference type="NCBI Taxonomy" id="3044211"/>
    <lineage>
        <taxon>Bacteria</taxon>
        <taxon>Pseudomonadati</taxon>
        <taxon>Bacteroidota</taxon>
        <taxon>Chitinophagia</taxon>
        <taxon>Chitinophagales</taxon>
        <taxon>Chitinophagaceae</taxon>
        <taxon>Pinibacter</taxon>
    </lineage>
</organism>
<dbReference type="Pfam" id="PF18962">
    <property type="entry name" value="Por_Secre_tail"/>
    <property type="match status" value="1"/>
</dbReference>
<reference evidence="3 4" key="1">
    <citation type="submission" date="2023-05" db="EMBL/GenBank/DDBJ databases">
        <title>Genome sequence of Pinibacter sp. MAH-24.</title>
        <authorList>
            <person name="Huq M.A."/>
        </authorList>
    </citation>
    <scope>NUCLEOTIDE SEQUENCE [LARGE SCALE GENOMIC DNA]</scope>
    <source>
        <strain evidence="3 4">MAH-24</strain>
    </source>
</reference>
<dbReference type="InterPro" id="IPR026444">
    <property type="entry name" value="Secre_tail"/>
</dbReference>
<protein>
    <submittedName>
        <fullName evidence="3">T9SS type A sorting domain-containing protein</fullName>
    </submittedName>
</protein>
<dbReference type="EMBL" id="JASBRG010000007">
    <property type="protein sequence ID" value="MDI3322287.1"/>
    <property type="molecule type" value="Genomic_DNA"/>
</dbReference>